<feature type="domain" description="Large ribosomal subunit protein bL25 L25" evidence="5">
    <location>
        <begin position="10"/>
        <end position="84"/>
    </location>
</feature>
<dbReference type="AlphaFoldDB" id="A0A2M7B970"/>
<keyword evidence="3 7" id="KW-0689">Ribosomal protein</keyword>
<dbReference type="CDD" id="cd00495">
    <property type="entry name" value="Ribosomal_L25_TL5_CTC"/>
    <property type="match status" value="1"/>
</dbReference>
<dbReference type="Gene3D" id="2.40.240.10">
    <property type="entry name" value="Ribosomal Protein L25, Chain P"/>
    <property type="match status" value="1"/>
</dbReference>
<dbReference type="GO" id="GO:0022625">
    <property type="term" value="C:cytosolic large ribosomal subunit"/>
    <property type="evidence" value="ECO:0007669"/>
    <property type="project" value="TreeGrafter"/>
</dbReference>
<dbReference type="GO" id="GO:0008097">
    <property type="term" value="F:5S rRNA binding"/>
    <property type="evidence" value="ECO:0007669"/>
    <property type="project" value="InterPro"/>
</dbReference>
<dbReference type="PANTHER" id="PTHR33284:SF1">
    <property type="entry name" value="RIBOSOMAL PROTEIN L25_GLN-TRNA SYNTHETASE, ANTI-CODON-BINDING DOMAIN-CONTAINING PROTEIN"/>
    <property type="match status" value="1"/>
</dbReference>
<evidence type="ECO:0000256" key="4">
    <source>
        <dbReference type="ARBA" id="ARBA00023274"/>
    </source>
</evidence>
<evidence type="ECO:0000259" key="5">
    <source>
        <dbReference type="Pfam" id="PF01386"/>
    </source>
</evidence>
<dbReference type="Proteomes" id="UP000228561">
    <property type="component" value="Unassembled WGS sequence"/>
</dbReference>
<dbReference type="InterPro" id="IPR020056">
    <property type="entry name" value="Rbsml_bL25/Gln-tRNA_synth_N"/>
</dbReference>
<dbReference type="InterPro" id="IPR001021">
    <property type="entry name" value="Ribosomal_bL25_long"/>
</dbReference>
<dbReference type="HAMAP" id="MF_01334">
    <property type="entry name" value="Ribosomal_bL25_CTC"/>
    <property type="match status" value="1"/>
</dbReference>
<evidence type="ECO:0000256" key="3">
    <source>
        <dbReference type="ARBA" id="ARBA00022980"/>
    </source>
</evidence>
<keyword evidence="4" id="KW-0687">Ribonucleoprotein</keyword>
<dbReference type="InterPro" id="IPR011035">
    <property type="entry name" value="Ribosomal_bL25/Gln-tRNA_synth"/>
</dbReference>
<evidence type="ECO:0000313" key="7">
    <source>
        <dbReference type="EMBL" id="PIU99638.1"/>
    </source>
</evidence>
<accession>A0A2M7B970</accession>
<evidence type="ECO:0000259" key="6">
    <source>
        <dbReference type="Pfam" id="PF14693"/>
    </source>
</evidence>
<reference evidence="8" key="1">
    <citation type="submission" date="2017-09" db="EMBL/GenBank/DDBJ databases">
        <title>Depth-based differentiation of microbial function through sediment-hosted aquifers and enrichment of novel symbionts in the deep terrestrial subsurface.</title>
        <authorList>
            <person name="Probst A.J."/>
            <person name="Ladd B."/>
            <person name="Jarett J.K."/>
            <person name="Geller-Mcgrath D.E."/>
            <person name="Sieber C.M.K."/>
            <person name="Emerson J.B."/>
            <person name="Anantharaman K."/>
            <person name="Thomas B.C."/>
            <person name="Malmstrom R."/>
            <person name="Stieglmeier M."/>
            <person name="Klingl A."/>
            <person name="Woyke T."/>
            <person name="Ryan C.M."/>
            <person name="Banfield J.F."/>
        </authorList>
    </citation>
    <scope>NUCLEOTIDE SEQUENCE [LARGE SCALE GENOMIC DNA]</scope>
</reference>
<sequence length="213" mass="23653">TENRNIFGKKLEPFRKKGKLPAVLYGPKEKARPIFISLKDFKKIWDEAGESTVIQLNLGDTKKEVLIQDVAMDPVKGEPVHVDFYAVLMDKPIKASISLVFEGISPAVKNLGGILIKVMHELEVEALPKNLPHELSVDISALASFENKISAKDIILSKGVKLISNPEETIALIEAPREEEAPASEEKIAFEEIEVVGKKEKEEEEKTEKEAGK</sequence>
<feature type="non-terminal residue" evidence="7">
    <location>
        <position position="1"/>
    </location>
</feature>
<keyword evidence="2" id="KW-0694">RNA-binding</keyword>
<name>A0A2M7B970_9BACT</name>
<gene>
    <name evidence="7" type="ORF">COS58_01370</name>
</gene>
<dbReference type="GO" id="GO:0006412">
    <property type="term" value="P:translation"/>
    <property type="evidence" value="ECO:0007669"/>
    <property type="project" value="InterPro"/>
</dbReference>
<dbReference type="EMBL" id="PEVG01000015">
    <property type="protein sequence ID" value="PIU99638.1"/>
    <property type="molecule type" value="Genomic_DNA"/>
</dbReference>
<evidence type="ECO:0000256" key="1">
    <source>
        <dbReference type="ARBA" id="ARBA00022730"/>
    </source>
</evidence>
<dbReference type="GO" id="GO:0003735">
    <property type="term" value="F:structural constituent of ribosome"/>
    <property type="evidence" value="ECO:0007669"/>
    <property type="project" value="InterPro"/>
</dbReference>
<dbReference type="NCBIfam" id="TIGR00731">
    <property type="entry name" value="bL25_bact_ctc"/>
    <property type="match status" value="1"/>
</dbReference>
<feature type="domain" description="Large ribosomal subunit protein bL25 beta" evidence="6">
    <location>
        <begin position="93"/>
        <end position="177"/>
    </location>
</feature>
<dbReference type="InterPro" id="IPR029751">
    <property type="entry name" value="Ribosomal_L25_dom"/>
</dbReference>
<keyword evidence="1" id="KW-0699">rRNA-binding</keyword>
<organism evidence="7 8">
    <name type="scientific">Candidatus Tagabacteria bacterium CG03_land_8_20_14_0_80_41_22</name>
    <dbReference type="NCBI Taxonomy" id="1975020"/>
    <lineage>
        <taxon>Bacteria</taxon>
        <taxon>Candidatus Tagaibacteriota</taxon>
    </lineage>
</organism>
<dbReference type="InterPro" id="IPR020057">
    <property type="entry name" value="Ribosomal_bL25_b-dom"/>
</dbReference>
<dbReference type="Gene3D" id="2.170.120.20">
    <property type="entry name" value="Ribosomal protein L25, beta domain"/>
    <property type="match status" value="1"/>
</dbReference>
<evidence type="ECO:0000256" key="2">
    <source>
        <dbReference type="ARBA" id="ARBA00022884"/>
    </source>
</evidence>
<dbReference type="InterPro" id="IPR037121">
    <property type="entry name" value="Ribosomal_bL25_C"/>
</dbReference>
<dbReference type="PANTHER" id="PTHR33284">
    <property type="entry name" value="RIBOSOMAL PROTEIN L25/GLN-TRNA SYNTHETASE, ANTI-CODON-BINDING DOMAIN-CONTAINING PROTEIN"/>
    <property type="match status" value="1"/>
</dbReference>
<evidence type="ECO:0000313" key="8">
    <source>
        <dbReference type="Proteomes" id="UP000228561"/>
    </source>
</evidence>
<dbReference type="SUPFAM" id="SSF50715">
    <property type="entry name" value="Ribosomal protein L25-like"/>
    <property type="match status" value="1"/>
</dbReference>
<dbReference type="Pfam" id="PF14693">
    <property type="entry name" value="Ribosomal_TL5_C"/>
    <property type="match status" value="1"/>
</dbReference>
<protein>
    <submittedName>
        <fullName evidence="7">50S ribosomal protein L25</fullName>
    </submittedName>
</protein>
<proteinExistence type="inferred from homology"/>
<dbReference type="InterPro" id="IPR020930">
    <property type="entry name" value="Ribosomal_uL5_bac-type"/>
</dbReference>
<comment type="caution">
    <text evidence="7">The sequence shown here is derived from an EMBL/GenBank/DDBJ whole genome shotgun (WGS) entry which is preliminary data.</text>
</comment>
<dbReference type="Pfam" id="PF01386">
    <property type="entry name" value="Ribosomal_L25p"/>
    <property type="match status" value="1"/>
</dbReference>